<dbReference type="InterPro" id="IPR032675">
    <property type="entry name" value="LRR_dom_sf"/>
</dbReference>
<dbReference type="InterPro" id="IPR055414">
    <property type="entry name" value="LRR_R13L4/SHOC2-like"/>
</dbReference>
<dbReference type="InterPro" id="IPR042197">
    <property type="entry name" value="Apaf_helical"/>
</dbReference>
<sequence>MADFVPGVGTAVVGDVTEKLVYPFFKLIWIQITRVLKWKSNVKNLKRKAEKLTEEIERVLQFTEAANRRGEEVALNVKNWLTRAEKYKREIEELRGDEDKAKKKCFAGLCPNPKVRYQIGKKVDKYMEAVVPLLEGASGFKFPDSYFPPPEEISTAPVKGFVQFDSRIPILNRVMEALRSASVDKIGIHGMPGVGKTMLAKKVGGQAREEQLFDVIVMASVKKNPDLKKIQGEIAEQLGLQLHGETEFGRANQLKVYLKKKKKILVILDDIWAELDLDDLGIPFENKKNEASSTVEEQMQCKILFTSRYLDVLSCNMGIKVNIPVDTLQDGEAWTLLKKIVSDEVENSEFLENSELLLTAREIAEKCAGLPLAVEAVAKALKGKGAHVWTDALRQLKRPSQESFTGIPAHVYSAIELSYNHLEEKELQLTFLLCCLLGHNSSIEDLLSYGIGLELFPNVKTTGEARNRVLTLVSNLKSSSLLLDGRHNGWFDMHDIVHDVAISIALRSRHFLSIAEDHIPKEWSDGEALKDFKWISLQNANRSELPDELECVSEDMAIIGKLTSLEVLSLSKSDIVEVPAEIGQLTQLKILDLNDCTKLKMIQPHVLASLSKLEELYLRNSFDQWDVGEGGNQRNASLAELKDLHNLAALDVHVCDVQQIPKDLFFDKLKRYKIFIGEVGNHWDSSFDSSKILKLELNTSNSYGHSIDMLLKKAEELHLDVLIGFKNVVCELEAAGFQELKYLYVKDAPEVQHIVNLAGCVFPLLEGLFLQNLNNLVKICHGRFRGTSFSRLSIITVKYCDQLKTLFPFSVARELHKLKEIRVMKCSNMTEIVDEELQGVMEIAEASETFKLGQLRSLQLQYLPKFIRLRHGNEEKNYSSSNSAPLFDEKLEELQLSCINIKSIWGSQLSIASSCIQILTKLIIEGCDHLEHLLSSSMAKSLVNLRCLEIKKCKEIIGPENAEDMEDMISFPTLEILKIEHLEKHTGIEGFHIQSCEHDMTGGLEPLFNEKVSFPSLEILWVKGLELRIIWHHQLSANSFGKLKSLSIWDCHKLSTVFPSDILKRLCTSLEELDICRCCAVEEIFELGELKVDELYGVTDTQLRHVRLCQLPRLKHVCTGDPRGMLTFQKLQSLKAHNCPNLKNLFQTSVAMELQQLEMLELIRCGIEEVVAFGEGDEAVPTFVFPRLSSLNLWVLPRLKCFYPGKYVTEWPMLKNFRGYHLEGVTETNVETLGAFPVQLPLFTVERVIPRLEKLSLTSDDIAMISTGQFPEYLFSNVKVLRVPCYHSESTVFPFFFIERFFKLEKLFIGCSYFKELFPPTASIDCQEKNARWHLRIRKLKLDKLPNLKYIWSQGSASDLLVQNVESLKGLGCDNLINLSESKPSFRKLTTLLVERCQGLRNLFSFATAQSLVQLQSITVENCYFLTEIVGGEGDGLDLEDVIVFSKLKVLKLKCLTRLASFCSANFTPEFPLLEEVMVAQCANFETFCHGVVRTPRLQRIRLTQEDVVGRPVVELNSTINQLYKEKVGFSGLQYLKLTDFPQLVEIWNKNPQEILDFKQLCVLEICNCSDLKYLLTPSMASSLVSLIEMKVKSCEMMEQIIIEEEATEVEIIFPLLRTINLESCPNLTSFCVGNYKLECPSLSEMNLLDCPHMLTLASTFSTVQVKEAAGGESAERIGKEVIDIPIAPFFSDQNCTFEVEFSSFLALMLSSMNMQQIFQKQLLTMSSVVHSIKDLLLKGCGNLKYLFTSSMIKSLVQLQSLEICDCVMMKEVIVNEGLAGEESLLLAKLDTLTLEGLPKLTRFCSGITLSFPF</sequence>
<dbReference type="InterPro" id="IPR050905">
    <property type="entry name" value="Plant_NBS-LRR"/>
</dbReference>
<dbReference type="GO" id="GO:0005524">
    <property type="term" value="F:ATP binding"/>
    <property type="evidence" value="ECO:0007669"/>
    <property type="project" value="UniProtKB-KW"/>
</dbReference>
<evidence type="ECO:0000256" key="6">
    <source>
        <dbReference type="SAM" id="Coils"/>
    </source>
</evidence>
<dbReference type="SUPFAM" id="SSF52540">
    <property type="entry name" value="P-loop containing nucleoside triphosphate hydrolases"/>
    <property type="match status" value="1"/>
</dbReference>
<dbReference type="InterPro" id="IPR027417">
    <property type="entry name" value="P-loop_NTPase"/>
</dbReference>
<dbReference type="PRINTS" id="PR00364">
    <property type="entry name" value="DISEASERSIST"/>
</dbReference>
<evidence type="ECO:0000256" key="5">
    <source>
        <dbReference type="ARBA" id="ARBA00022840"/>
    </source>
</evidence>
<dbReference type="InterPro" id="IPR002182">
    <property type="entry name" value="NB-ARC"/>
</dbReference>
<evidence type="ECO:0000259" key="7">
    <source>
        <dbReference type="SMART" id="SM00382"/>
    </source>
</evidence>
<dbReference type="Gene3D" id="1.10.8.430">
    <property type="entry name" value="Helical domain of apoptotic protease-activating factors"/>
    <property type="match status" value="1"/>
</dbReference>
<feature type="coiled-coil region" evidence="6">
    <location>
        <begin position="35"/>
        <end position="104"/>
    </location>
</feature>
<dbReference type="Pfam" id="PF00931">
    <property type="entry name" value="NB-ARC"/>
    <property type="match status" value="1"/>
</dbReference>
<keyword evidence="6" id="KW-0175">Coiled coil</keyword>
<dbReference type="PANTHER" id="PTHR33463:SF198">
    <property type="entry name" value="RPP4C3"/>
    <property type="match status" value="1"/>
</dbReference>
<dbReference type="EMBL" id="BPVZ01000292">
    <property type="protein sequence ID" value="GKV49278.1"/>
    <property type="molecule type" value="Genomic_DNA"/>
</dbReference>
<dbReference type="InterPro" id="IPR003593">
    <property type="entry name" value="AAA+_ATPase"/>
</dbReference>
<comment type="similarity">
    <text evidence="1">Belongs to the disease resistance NB-LRR family.</text>
</comment>
<dbReference type="GO" id="GO:0043531">
    <property type="term" value="F:ADP binding"/>
    <property type="evidence" value="ECO:0007669"/>
    <property type="project" value="InterPro"/>
</dbReference>
<gene>
    <name evidence="8" type="ORF">SLEP1_g56037</name>
</gene>
<evidence type="ECO:0000313" key="8">
    <source>
        <dbReference type="EMBL" id="GKV49278.1"/>
    </source>
</evidence>
<dbReference type="SUPFAM" id="SSF52047">
    <property type="entry name" value="RNI-like"/>
    <property type="match status" value="1"/>
</dbReference>
<feature type="domain" description="AAA+ ATPase" evidence="7">
    <location>
        <begin position="182"/>
        <end position="355"/>
    </location>
</feature>
<keyword evidence="9" id="KW-1185">Reference proteome</keyword>
<keyword evidence="4" id="KW-0611">Plant defense</keyword>
<evidence type="ECO:0000313" key="9">
    <source>
        <dbReference type="Proteomes" id="UP001054252"/>
    </source>
</evidence>
<dbReference type="SUPFAM" id="SSF52058">
    <property type="entry name" value="L domain-like"/>
    <property type="match status" value="3"/>
</dbReference>
<dbReference type="Proteomes" id="UP001054252">
    <property type="component" value="Unassembled WGS sequence"/>
</dbReference>
<dbReference type="Gene3D" id="3.80.10.10">
    <property type="entry name" value="Ribonuclease Inhibitor"/>
    <property type="match status" value="4"/>
</dbReference>
<evidence type="ECO:0000256" key="1">
    <source>
        <dbReference type="ARBA" id="ARBA00008894"/>
    </source>
</evidence>
<dbReference type="Pfam" id="PF23598">
    <property type="entry name" value="LRR_14"/>
    <property type="match status" value="1"/>
</dbReference>
<evidence type="ECO:0000256" key="4">
    <source>
        <dbReference type="ARBA" id="ARBA00022821"/>
    </source>
</evidence>
<name>A0AAV5MKB4_9ROSI</name>
<dbReference type="GO" id="GO:0006952">
    <property type="term" value="P:defense response"/>
    <property type="evidence" value="ECO:0007669"/>
    <property type="project" value="UniProtKB-KW"/>
</dbReference>
<evidence type="ECO:0000256" key="2">
    <source>
        <dbReference type="ARBA" id="ARBA00022737"/>
    </source>
</evidence>
<evidence type="ECO:0000256" key="3">
    <source>
        <dbReference type="ARBA" id="ARBA00022741"/>
    </source>
</evidence>
<protein>
    <recommendedName>
        <fullName evidence="7">AAA+ ATPase domain-containing protein</fullName>
    </recommendedName>
</protein>
<dbReference type="InterPro" id="IPR057135">
    <property type="entry name" value="At4g27190-like_LRR"/>
</dbReference>
<dbReference type="Pfam" id="PF23247">
    <property type="entry name" value="LRR_RPS2"/>
    <property type="match status" value="7"/>
</dbReference>
<keyword evidence="2" id="KW-0677">Repeat</keyword>
<organism evidence="8 9">
    <name type="scientific">Rubroshorea leprosula</name>
    <dbReference type="NCBI Taxonomy" id="152421"/>
    <lineage>
        <taxon>Eukaryota</taxon>
        <taxon>Viridiplantae</taxon>
        <taxon>Streptophyta</taxon>
        <taxon>Embryophyta</taxon>
        <taxon>Tracheophyta</taxon>
        <taxon>Spermatophyta</taxon>
        <taxon>Magnoliopsida</taxon>
        <taxon>eudicotyledons</taxon>
        <taxon>Gunneridae</taxon>
        <taxon>Pentapetalae</taxon>
        <taxon>rosids</taxon>
        <taxon>malvids</taxon>
        <taxon>Malvales</taxon>
        <taxon>Dipterocarpaceae</taxon>
        <taxon>Rubroshorea</taxon>
    </lineage>
</organism>
<dbReference type="Gene3D" id="3.40.50.300">
    <property type="entry name" value="P-loop containing nucleotide triphosphate hydrolases"/>
    <property type="match status" value="1"/>
</dbReference>
<accession>A0AAV5MKB4</accession>
<keyword evidence="3" id="KW-0547">Nucleotide-binding</keyword>
<dbReference type="SMART" id="SM00382">
    <property type="entry name" value="AAA"/>
    <property type="match status" value="1"/>
</dbReference>
<keyword evidence="5" id="KW-0067">ATP-binding</keyword>
<proteinExistence type="inferred from homology"/>
<dbReference type="PANTHER" id="PTHR33463">
    <property type="entry name" value="NB-ARC DOMAIN-CONTAINING PROTEIN-RELATED"/>
    <property type="match status" value="1"/>
</dbReference>
<comment type="caution">
    <text evidence="8">The sequence shown here is derived from an EMBL/GenBank/DDBJ whole genome shotgun (WGS) entry which is preliminary data.</text>
</comment>
<reference evidence="8 9" key="1">
    <citation type="journal article" date="2021" name="Commun. Biol.">
        <title>The genome of Shorea leprosula (Dipterocarpaceae) highlights the ecological relevance of drought in aseasonal tropical rainforests.</title>
        <authorList>
            <person name="Ng K.K.S."/>
            <person name="Kobayashi M.J."/>
            <person name="Fawcett J.A."/>
            <person name="Hatakeyama M."/>
            <person name="Paape T."/>
            <person name="Ng C.H."/>
            <person name="Ang C.C."/>
            <person name="Tnah L.H."/>
            <person name="Lee C.T."/>
            <person name="Nishiyama T."/>
            <person name="Sese J."/>
            <person name="O'Brien M.J."/>
            <person name="Copetti D."/>
            <person name="Mohd Noor M.I."/>
            <person name="Ong R.C."/>
            <person name="Putra M."/>
            <person name="Sireger I.Z."/>
            <person name="Indrioko S."/>
            <person name="Kosugi Y."/>
            <person name="Izuno A."/>
            <person name="Isagi Y."/>
            <person name="Lee S.L."/>
            <person name="Shimizu K.K."/>
        </authorList>
    </citation>
    <scope>NUCLEOTIDE SEQUENCE [LARGE SCALE GENOMIC DNA]</scope>
    <source>
        <strain evidence="8">214</strain>
    </source>
</reference>